<dbReference type="OrthoDB" id="9132167at2"/>
<dbReference type="InterPro" id="IPR036217">
    <property type="entry name" value="MethylDNA_cys_MeTrfase_DNAb"/>
</dbReference>
<keyword evidence="4" id="KW-1185">Reference proteome</keyword>
<dbReference type="HOGENOM" id="CLU_000445_52_5_6"/>
<dbReference type="Proteomes" id="UP000032749">
    <property type="component" value="Chromosome"/>
</dbReference>
<evidence type="ECO:0000256" key="1">
    <source>
        <dbReference type="ARBA" id="ARBA00022763"/>
    </source>
</evidence>
<dbReference type="InterPro" id="IPR052520">
    <property type="entry name" value="ATL_DNA_repair"/>
</dbReference>
<dbReference type="GO" id="GO:0003824">
    <property type="term" value="F:catalytic activity"/>
    <property type="evidence" value="ECO:0007669"/>
    <property type="project" value="InterPro"/>
</dbReference>
<dbReference type="Gene3D" id="1.10.10.10">
    <property type="entry name" value="Winged helix-like DNA-binding domain superfamily/Winged helix DNA-binding domain"/>
    <property type="match status" value="1"/>
</dbReference>
<protein>
    <submittedName>
        <fullName evidence="3">Methylated-DNA binding protein</fullName>
    </submittedName>
</protein>
<feature type="domain" description="Methylated-DNA-[protein]-cysteine S-methyltransferase DNA binding" evidence="2">
    <location>
        <begin position="5"/>
        <end position="83"/>
    </location>
</feature>
<dbReference type="PANTHER" id="PTHR42942:SF1">
    <property type="entry name" value="ALKYLTRANSFERASE-LIKE PROTEIN 1"/>
    <property type="match status" value="1"/>
</dbReference>
<dbReference type="CDD" id="cd06445">
    <property type="entry name" value="ATase"/>
    <property type="match status" value="1"/>
</dbReference>
<reference evidence="3 4" key="1">
    <citation type="journal article" date="2013" name="Nat. Commun.">
        <title>Genome sequence and functional genomic analysis of the oil-degrading bacterium Oleispira antarctica.</title>
        <authorList>
            <person name="Kube M."/>
            <person name="Chernikova T.N."/>
            <person name="Al-Ramahi Y."/>
            <person name="Beloqui A."/>
            <person name="Lopez-Cortez N."/>
            <person name="Guazzaroni M.E."/>
            <person name="Heipieper H.J."/>
            <person name="Klages S."/>
            <person name="Kotsyurbenko O.R."/>
            <person name="Langer I."/>
            <person name="Nechitaylo T.Y."/>
            <person name="Lunsdorf H."/>
            <person name="Fernandez M."/>
            <person name="Juarez S."/>
            <person name="Ciordia S."/>
            <person name="Singer A."/>
            <person name="Kagan O."/>
            <person name="Egorova O."/>
            <person name="Petit P.A."/>
            <person name="Stogios P."/>
            <person name="Kim Y."/>
            <person name="Tchigvintsev A."/>
            <person name="Flick R."/>
            <person name="Denaro R."/>
            <person name="Genovese M."/>
            <person name="Albar J.P."/>
            <person name="Reva O.N."/>
            <person name="Martinez-Gomariz M."/>
            <person name="Tran H."/>
            <person name="Ferrer M."/>
            <person name="Savchenko A."/>
            <person name="Yakunin A.F."/>
            <person name="Yakimov M.M."/>
            <person name="Golyshina O.V."/>
            <person name="Reinhardt R."/>
            <person name="Golyshin P.N."/>
        </authorList>
    </citation>
    <scope>NUCLEOTIDE SEQUENCE [LARGE SCALE GENOMIC DNA]</scope>
</reference>
<keyword evidence="1" id="KW-0227">DNA damage</keyword>
<evidence type="ECO:0000313" key="3">
    <source>
        <dbReference type="EMBL" id="CCK77141.1"/>
    </source>
</evidence>
<organism evidence="3 4">
    <name type="scientific">Oleispira antarctica RB-8</name>
    <dbReference type="NCBI Taxonomy" id="698738"/>
    <lineage>
        <taxon>Bacteria</taxon>
        <taxon>Pseudomonadati</taxon>
        <taxon>Pseudomonadota</taxon>
        <taxon>Gammaproteobacteria</taxon>
        <taxon>Oceanospirillales</taxon>
        <taxon>Oceanospirillaceae</taxon>
        <taxon>Oleispira</taxon>
    </lineage>
</organism>
<dbReference type="STRING" id="698738.OLEAN_C29650"/>
<dbReference type="KEGG" id="oai:OLEAN_C29650"/>
<dbReference type="PATRIC" id="fig|698738.3.peg.3079"/>
<dbReference type="Pfam" id="PF01035">
    <property type="entry name" value="DNA_binding_1"/>
    <property type="match status" value="1"/>
</dbReference>
<dbReference type="InterPro" id="IPR036388">
    <property type="entry name" value="WH-like_DNA-bd_sf"/>
</dbReference>
<dbReference type="InterPro" id="IPR014048">
    <property type="entry name" value="MethylDNA_cys_MeTrfase_DNA-bd"/>
</dbReference>
<dbReference type="GO" id="GO:0006281">
    <property type="term" value="P:DNA repair"/>
    <property type="evidence" value="ECO:0007669"/>
    <property type="project" value="InterPro"/>
</dbReference>
<evidence type="ECO:0000313" key="4">
    <source>
        <dbReference type="Proteomes" id="UP000032749"/>
    </source>
</evidence>
<dbReference type="SUPFAM" id="SSF46767">
    <property type="entry name" value="Methylated DNA-protein cysteine methyltransferase, C-terminal domain"/>
    <property type="match status" value="1"/>
</dbReference>
<proteinExistence type="predicted"/>
<accession>R4YPQ7</accession>
<dbReference type="EMBL" id="FO203512">
    <property type="protein sequence ID" value="CCK77141.1"/>
    <property type="molecule type" value="Genomic_DNA"/>
</dbReference>
<gene>
    <name evidence="3" type="ORF">OLEAN_C29650</name>
</gene>
<dbReference type="AlphaFoldDB" id="R4YPQ7"/>
<dbReference type="PANTHER" id="PTHR42942">
    <property type="entry name" value="6-O-METHYLGUANINE DNA METHYLTRANSFERASE"/>
    <property type="match status" value="1"/>
</dbReference>
<evidence type="ECO:0000259" key="2">
    <source>
        <dbReference type="Pfam" id="PF01035"/>
    </source>
</evidence>
<sequence length="100" mass="11292">MTAEETLYQFIAAIPSGNIATYGQLARLAGRPGAARWVGRTLKHLPKDSRLPWHRVINAQGKISFPEGSEPWVVQKDKLADEGILLHNGRIRLKDFQWQC</sequence>
<name>R4YPQ7_OLEAN</name>